<dbReference type="STRING" id="1048260.LFML04_0719"/>
<evidence type="ECO:0000259" key="7">
    <source>
        <dbReference type="PROSITE" id="PS51900"/>
    </source>
</evidence>
<evidence type="ECO:0000313" key="8">
    <source>
        <dbReference type="EMBL" id="AFS52954.1"/>
    </source>
</evidence>
<dbReference type="Gene3D" id="1.10.150.130">
    <property type="match status" value="1"/>
</dbReference>
<evidence type="ECO:0000313" key="9">
    <source>
        <dbReference type="Proteomes" id="UP000006177"/>
    </source>
</evidence>
<dbReference type="EMBL" id="CP002919">
    <property type="protein sequence ID" value="AFS52954.1"/>
    <property type="molecule type" value="Genomic_DNA"/>
</dbReference>
<dbReference type="PROSITE" id="PS51900">
    <property type="entry name" value="CB"/>
    <property type="match status" value="1"/>
</dbReference>
<dbReference type="InterPro" id="IPR013762">
    <property type="entry name" value="Integrase-like_cat_sf"/>
</dbReference>
<dbReference type="GO" id="GO:0006310">
    <property type="term" value="P:DNA recombination"/>
    <property type="evidence" value="ECO:0007669"/>
    <property type="project" value="UniProtKB-KW"/>
</dbReference>
<dbReference type="AlphaFoldDB" id="J9Z910"/>
<keyword evidence="2" id="KW-0229">DNA integration</keyword>
<organism evidence="8 9">
    <name type="scientific">Leptospirillum ferriphilum (strain ML-04)</name>
    <dbReference type="NCBI Taxonomy" id="1048260"/>
    <lineage>
        <taxon>Bacteria</taxon>
        <taxon>Pseudomonadati</taxon>
        <taxon>Nitrospirota</taxon>
        <taxon>Nitrospiria</taxon>
        <taxon>Nitrospirales</taxon>
        <taxon>Nitrospiraceae</taxon>
        <taxon>Leptospirillum</taxon>
    </lineage>
</organism>
<dbReference type="SUPFAM" id="SSF56349">
    <property type="entry name" value="DNA breaking-rejoining enzymes"/>
    <property type="match status" value="1"/>
</dbReference>
<dbReference type="Pfam" id="PF00589">
    <property type="entry name" value="Phage_integrase"/>
    <property type="match status" value="1"/>
</dbReference>
<evidence type="ECO:0000256" key="2">
    <source>
        <dbReference type="ARBA" id="ARBA00022908"/>
    </source>
</evidence>
<evidence type="ECO:0000256" key="1">
    <source>
        <dbReference type="ARBA" id="ARBA00008857"/>
    </source>
</evidence>
<dbReference type="PANTHER" id="PTHR30349">
    <property type="entry name" value="PHAGE INTEGRASE-RELATED"/>
    <property type="match status" value="1"/>
</dbReference>
<dbReference type="Gene3D" id="1.10.443.10">
    <property type="entry name" value="Intergrase catalytic core"/>
    <property type="match status" value="1"/>
</dbReference>
<evidence type="ECO:0000256" key="5">
    <source>
        <dbReference type="PROSITE-ProRule" id="PRU01248"/>
    </source>
</evidence>
<comment type="similarity">
    <text evidence="1">Belongs to the 'phage' integrase family.</text>
</comment>
<proteinExistence type="inferred from homology"/>
<protein>
    <submittedName>
        <fullName evidence="8">Putative integrase</fullName>
    </submittedName>
</protein>
<sequence length="340" mass="39031">MGLFKRGSVWFIDFTTPSGQRIKKSARTTDRKEAQELHDRLKAEAWRRDQFDERPERTWEEAALAWLDDRERSDNGTLSGILRWLTDRLEGKKLSAINASLIGEITAQKRKEGVTPATVNKYLMVLRAVLRHAHSLGWIPSSPRIRILKTETKRVRYLTKDEATRLIAVLPDHKADIVRFSLATGLRMRNVLGLTWSQVDMGRRVAWIHPDQAKARRAISVPLSDEAVDVIRKQLGKCDTHVFSFNGQPIQRVNNRGWQKALKKAGIKDFRWHDLRHTWASWHIQNGTPLSVLQELGGWESVSMVKRYAHLSGEHLQKYAGNGGRVPNTSQQTLEVVKTW</sequence>
<dbReference type="KEGG" id="lfi:LFML04_0719"/>
<evidence type="ECO:0000256" key="3">
    <source>
        <dbReference type="ARBA" id="ARBA00023125"/>
    </source>
</evidence>
<feature type="domain" description="Tyr recombinase" evidence="6">
    <location>
        <begin position="153"/>
        <end position="321"/>
    </location>
</feature>
<dbReference type="InterPro" id="IPR010998">
    <property type="entry name" value="Integrase_recombinase_N"/>
</dbReference>
<dbReference type="GO" id="GO:0003677">
    <property type="term" value="F:DNA binding"/>
    <property type="evidence" value="ECO:0007669"/>
    <property type="project" value="UniProtKB-UniRule"/>
</dbReference>
<dbReference type="InterPro" id="IPR002104">
    <property type="entry name" value="Integrase_catalytic"/>
</dbReference>
<dbReference type="GO" id="GO:0015074">
    <property type="term" value="P:DNA integration"/>
    <property type="evidence" value="ECO:0007669"/>
    <property type="project" value="UniProtKB-KW"/>
</dbReference>
<reference evidence="8 9" key="1">
    <citation type="journal article" date="2011" name="J. Microbiol.">
        <title>Complete genome of Leptospirillum ferriphilum ML-04 provides insight into its physiology and environmental adaptation.</title>
        <authorList>
            <person name="Mi S."/>
            <person name="Song J."/>
            <person name="Lin J."/>
            <person name="Che Y."/>
            <person name="Zheng H."/>
            <person name="Lin J."/>
        </authorList>
    </citation>
    <scope>NUCLEOTIDE SEQUENCE [LARGE SCALE GENOMIC DNA]</scope>
    <source>
        <strain evidence="8 9">ML-04</strain>
    </source>
</reference>
<dbReference type="InterPro" id="IPR050090">
    <property type="entry name" value="Tyrosine_recombinase_XerCD"/>
</dbReference>
<keyword evidence="4" id="KW-0233">DNA recombination</keyword>
<dbReference type="PATRIC" id="fig|1048260.3.peg.778"/>
<keyword evidence="3 5" id="KW-0238">DNA-binding</keyword>
<dbReference type="Proteomes" id="UP000006177">
    <property type="component" value="Chromosome"/>
</dbReference>
<evidence type="ECO:0000256" key="4">
    <source>
        <dbReference type="ARBA" id="ARBA00023172"/>
    </source>
</evidence>
<name>J9Z910_LEPFM</name>
<dbReference type="InterPro" id="IPR011010">
    <property type="entry name" value="DNA_brk_join_enz"/>
</dbReference>
<evidence type="ECO:0000259" key="6">
    <source>
        <dbReference type="PROSITE" id="PS51898"/>
    </source>
</evidence>
<dbReference type="PROSITE" id="PS51898">
    <property type="entry name" value="TYR_RECOMBINASE"/>
    <property type="match status" value="1"/>
</dbReference>
<accession>J9Z910</accession>
<feature type="domain" description="Core-binding (CB)" evidence="7">
    <location>
        <begin position="57"/>
        <end position="134"/>
    </location>
</feature>
<dbReference type="HOGENOM" id="CLU_027562_17_7_0"/>
<gene>
    <name evidence="8" type="ordered locus">LFML04_0719</name>
</gene>
<dbReference type="CDD" id="cd00796">
    <property type="entry name" value="INT_Rci_Hp1_C"/>
    <property type="match status" value="1"/>
</dbReference>
<dbReference type="PANTHER" id="PTHR30349:SF64">
    <property type="entry name" value="PROPHAGE INTEGRASE INTD-RELATED"/>
    <property type="match status" value="1"/>
</dbReference>
<dbReference type="InterPro" id="IPR044068">
    <property type="entry name" value="CB"/>
</dbReference>